<protein>
    <submittedName>
        <fullName evidence="1">Uncharacterized protein</fullName>
    </submittedName>
</protein>
<name>K1QLZ2_MAGGI</name>
<sequence>MNNEHKFAHHVDTGSVYVENYTYYKIGKYAEYTLTMHSYTASGNDTDVSVTCRTDEDGNFLHWKERGNAC</sequence>
<dbReference type="InParanoid" id="K1QLZ2"/>
<gene>
    <name evidence="1" type="ORF">CGI_10001809</name>
</gene>
<dbReference type="EMBL" id="JH818175">
    <property type="protein sequence ID" value="EKC22651.1"/>
    <property type="molecule type" value="Genomic_DNA"/>
</dbReference>
<evidence type="ECO:0000313" key="1">
    <source>
        <dbReference type="EMBL" id="EKC22651.1"/>
    </source>
</evidence>
<reference evidence="1" key="1">
    <citation type="journal article" date="2012" name="Nature">
        <title>The oyster genome reveals stress adaptation and complexity of shell formation.</title>
        <authorList>
            <person name="Zhang G."/>
            <person name="Fang X."/>
            <person name="Guo X."/>
            <person name="Li L."/>
            <person name="Luo R."/>
            <person name="Xu F."/>
            <person name="Yang P."/>
            <person name="Zhang L."/>
            <person name="Wang X."/>
            <person name="Qi H."/>
            <person name="Xiong Z."/>
            <person name="Que H."/>
            <person name="Xie Y."/>
            <person name="Holland P.W."/>
            <person name="Paps J."/>
            <person name="Zhu Y."/>
            <person name="Wu F."/>
            <person name="Chen Y."/>
            <person name="Wang J."/>
            <person name="Peng C."/>
            <person name="Meng J."/>
            <person name="Yang L."/>
            <person name="Liu J."/>
            <person name="Wen B."/>
            <person name="Zhang N."/>
            <person name="Huang Z."/>
            <person name="Zhu Q."/>
            <person name="Feng Y."/>
            <person name="Mount A."/>
            <person name="Hedgecock D."/>
            <person name="Xu Z."/>
            <person name="Liu Y."/>
            <person name="Domazet-Loso T."/>
            <person name="Du Y."/>
            <person name="Sun X."/>
            <person name="Zhang S."/>
            <person name="Liu B."/>
            <person name="Cheng P."/>
            <person name="Jiang X."/>
            <person name="Li J."/>
            <person name="Fan D."/>
            <person name="Wang W."/>
            <person name="Fu W."/>
            <person name="Wang T."/>
            <person name="Wang B."/>
            <person name="Zhang J."/>
            <person name="Peng Z."/>
            <person name="Li Y."/>
            <person name="Li N."/>
            <person name="Wang J."/>
            <person name="Chen M."/>
            <person name="He Y."/>
            <person name="Tan F."/>
            <person name="Song X."/>
            <person name="Zheng Q."/>
            <person name="Huang R."/>
            <person name="Yang H."/>
            <person name="Du X."/>
            <person name="Chen L."/>
            <person name="Yang M."/>
            <person name="Gaffney P.M."/>
            <person name="Wang S."/>
            <person name="Luo L."/>
            <person name="She Z."/>
            <person name="Ming Y."/>
            <person name="Huang W."/>
            <person name="Zhang S."/>
            <person name="Huang B."/>
            <person name="Zhang Y."/>
            <person name="Qu T."/>
            <person name="Ni P."/>
            <person name="Miao G."/>
            <person name="Wang J."/>
            <person name="Wang Q."/>
            <person name="Steinberg C.E."/>
            <person name="Wang H."/>
            <person name="Li N."/>
            <person name="Qian L."/>
            <person name="Zhang G."/>
            <person name="Li Y."/>
            <person name="Yang H."/>
            <person name="Liu X."/>
            <person name="Wang J."/>
            <person name="Yin Y."/>
            <person name="Wang J."/>
        </authorList>
    </citation>
    <scope>NUCLEOTIDE SEQUENCE [LARGE SCALE GENOMIC DNA]</scope>
    <source>
        <strain evidence="1">05x7-T-G4-1.051#20</strain>
    </source>
</reference>
<dbReference type="AlphaFoldDB" id="K1QLZ2"/>
<proteinExistence type="predicted"/>
<organism evidence="1">
    <name type="scientific">Magallana gigas</name>
    <name type="common">Pacific oyster</name>
    <name type="synonym">Crassostrea gigas</name>
    <dbReference type="NCBI Taxonomy" id="29159"/>
    <lineage>
        <taxon>Eukaryota</taxon>
        <taxon>Metazoa</taxon>
        <taxon>Spiralia</taxon>
        <taxon>Lophotrochozoa</taxon>
        <taxon>Mollusca</taxon>
        <taxon>Bivalvia</taxon>
        <taxon>Autobranchia</taxon>
        <taxon>Pteriomorphia</taxon>
        <taxon>Ostreida</taxon>
        <taxon>Ostreoidea</taxon>
        <taxon>Ostreidae</taxon>
        <taxon>Magallana</taxon>
    </lineage>
</organism>
<accession>K1QLZ2</accession>
<dbReference type="HOGENOM" id="CLU_2760288_0_0_1"/>